<proteinExistence type="predicted"/>
<gene>
    <name evidence="1" type="ORF">DPEC_G00055390</name>
</gene>
<comment type="caution">
    <text evidence="1">The sequence shown here is derived from an EMBL/GenBank/DDBJ whole genome shotgun (WGS) entry which is preliminary data.</text>
</comment>
<protein>
    <submittedName>
        <fullName evidence="1">Uncharacterized protein</fullName>
    </submittedName>
</protein>
<evidence type="ECO:0000313" key="1">
    <source>
        <dbReference type="EMBL" id="KAJ8011170.1"/>
    </source>
</evidence>
<name>A0ACC2H662_DALPE</name>
<accession>A0ACC2H662</accession>
<keyword evidence="2" id="KW-1185">Reference proteome</keyword>
<dbReference type="EMBL" id="CM055732">
    <property type="protein sequence ID" value="KAJ8011170.1"/>
    <property type="molecule type" value="Genomic_DNA"/>
</dbReference>
<sequence length="110" mass="12471">MRDEGKYWITRRLFPQASPRIGHGIRVTADSPPPLQTQLINVVLLHNITRAKNSKSLKLKATAPNFPARPHARLRGAFTARRHHVLTHTLPRAPHAPASYSLSFLEDTRR</sequence>
<organism evidence="1 2">
    <name type="scientific">Dallia pectoralis</name>
    <name type="common">Alaska blackfish</name>
    <dbReference type="NCBI Taxonomy" id="75939"/>
    <lineage>
        <taxon>Eukaryota</taxon>
        <taxon>Metazoa</taxon>
        <taxon>Chordata</taxon>
        <taxon>Craniata</taxon>
        <taxon>Vertebrata</taxon>
        <taxon>Euteleostomi</taxon>
        <taxon>Actinopterygii</taxon>
        <taxon>Neopterygii</taxon>
        <taxon>Teleostei</taxon>
        <taxon>Protacanthopterygii</taxon>
        <taxon>Esociformes</taxon>
        <taxon>Umbridae</taxon>
        <taxon>Dallia</taxon>
    </lineage>
</organism>
<evidence type="ECO:0000313" key="2">
    <source>
        <dbReference type="Proteomes" id="UP001157502"/>
    </source>
</evidence>
<reference evidence="1" key="1">
    <citation type="submission" date="2021-05" db="EMBL/GenBank/DDBJ databases">
        <authorList>
            <person name="Pan Q."/>
            <person name="Jouanno E."/>
            <person name="Zahm M."/>
            <person name="Klopp C."/>
            <person name="Cabau C."/>
            <person name="Louis A."/>
            <person name="Berthelot C."/>
            <person name="Parey E."/>
            <person name="Roest Crollius H."/>
            <person name="Montfort J."/>
            <person name="Robinson-Rechavi M."/>
            <person name="Bouchez O."/>
            <person name="Lampietro C."/>
            <person name="Lopez Roques C."/>
            <person name="Donnadieu C."/>
            <person name="Postlethwait J."/>
            <person name="Bobe J."/>
            <person name="Dillon D."/>
            <person name="Chandos A."/>
            <person name="von Hippel F."/>
            <person name="Guiguen Y."/>
        </authorList>
    </citation>
    <scope>NUCLEOTIDE SEQUENCE</scope>
    <source>
        <strain evidence="1">YG-Jan2019</strain>
    </source>
</reference>
<dbReference type="Proteomes" id="UP001157502">
    <property type="component" value="Chromosome 5"/>
</dbReference>